<accession>A0AAN7BBR6</accession>
<evidence type="ECO:0000256" key="1">
    <source>
        <dbReference type="SAM" id="Phobius"/>
    </source>
</evidence>
<feature type="transmembrane region" description="Helical" evidence="1">
    <location>
        <begin position="75"/>
        <end position="99"/>
    </location>
</feature>
<dbReference type="AlphaFoldDB" id="A0AAN7BBR6"/>
<reference evidence="3" key="2">
    <citation type="submission" date="2023-05" db="EMBL/GenBank/DDBJ databases">
        <authorList>
            <consortium name="Lawrence Berkeley National Laboratory"/>
            <person name="Steindorff A."/>
            <person name="Hensen N."/>
            <person name="Bonometti L."/>
            <person name="Westerberg I."/>
            <person name="Brannstrom I.O."/>
            <person name="Guillou S."/>
            <person name="Cros-Aarteil S."/>
            <person name="Calhoun S."/>
            <person name="Haridas S."/>
            <person name="Kuo A."/>
            <person name="Mondo S."/>
            <person name="Pangilinan J."/>
            <person name="Riley R."/>
            <person name="Labutti K."/>
            <person name="Andreopoulos B."/>
            <person name="Lipzen A."/>
            <person name="Chen C."/>
            <person name="Yanf M."/>
            <person name="Daum C."/>
            <person name="Ng V."/>
            <person name="Clum A."/>
            <person name="Ohm R."/>
            <person name="Martin F."/>
            <person name="Silar P."/>
            <person name="Natvig D."/>
            <person name="Lalanne C."/>
            <person name="Gautier V."/>
            <person name="Ament-Velasquez S.L."/>
            <person name="Kruys A."/>
            <person name="Hutchinson M.I."/>
            <person name="Powell A.J."/>
            <person name="Barry K."/>
            <person name="Miller A.N."/>
            <person name="Grigoriev I.V."/>
            <person name="Debuchy R."/>
            <person name="Gladieux P."/>
            <person name="Thoren M.H."/>
            <person name="Johannesson H."/>
        </authorList>
    </citation>
    <scope>NUCLEOTIDE SEQUENCE</scope>
    <source>
        <strain evidence="3">PSN293</strain>
    </source>
</reference>
<dbReference type="Pfam" id="PF20163">
    <property type="entry name" value="DUF6536"/>
    <property type="match status" value="1"/>
</dbReference>
<feature type="transmembrane region" description="Helical" evidence="1">
    <location>
        <begin position="191"/>
        <end position="212"/>
    </location>
</feature>
<dbReference type="InterPro" id="IPR046623">
    <property type="entry name" value="DUF6536"/>
</dbReference>
<keyword evidence="4" id="KW-1185">Reference proteome</keyword>
<name>A0AAN7BBR6_9PEZI</name>
<proteinExistence type="predicted"/>
<feature type="transmembrane region" description="Helical" evidence="1">
    <location>
        <begin position="12"/>
        <end position="34"/>
    </location>
</feature>
<feature type="domain" description="DUF6536" evidence="2">
    <location>
        <begin position="188"/>
        <end position="338"/>
    </location>
</feature>
<keyword evidence="1" id="KW-1133">Transmembrane helix</keyword>
<gene>
    <name evidence="3" type="ORF">QBC37DRAFT_419750</name>
</gene>
<dbReference type="EMBL" id="MU858083">
    <property type="protein sequence ID" value="KAK4215155.1"/>
    <property type="molecule type" value="Genomic_DNA"/>
</dbReference>
<keyword evidence="1" id="KW-0812">Transmembrane</keyword>
<organism evidence="3 4">
    <name type="scientific">Rhypophila decipiens</name>
    <dbReference type="NCBI Taxonomy" id="261697"/>
    <lineage>
        <taxon>Eukaryota</taxon>
        <taxon>Fungi</taxon>
        <taxon>Dikarya</taxon>
        <taxon>Ascomycota</taxon>
        <taxon>Pezizomycotina</taxon>
        <taxon>Sordariomycetes</taxon>
        <taxon>Sordariomycetidae</taxon>
        <taxon>Sordariales</taxon>
        <taxon>Naviculisporaceae</taxon>
        <taxon>Rhypophila</taxon>
    </lineage>
</organism>
<feature type="transmembrane region" description="Helical" evidence="1">
    <location>
        <begin position="40"/>
        <end position="63"/>
    </location>
</feature>
<feature type="transmembrane region" description="Helical" evidence="1">
    <location>
        <begin position="465"/>
        <end position="486"/>
    </location>
</feature>
<feature type="transmembrane region" description="Helical" evidence="1">
    <location>
        <begin position="554"/>
        <end position="576"/>
    </location>
</feature>
<feature type="transmembrane region" description="Helical" evidence="1">
    <location>
        <begin position="119"/>
        <end position="140"/>
    </location>
</feature>
<dbReference type="PANTHER" id="PTHR35395">
    <property type="entry name" value="DUF6536 DOMAIN-CONTAINING PROTEIN"/>
    <property type="match status" value="1"/>
</dbReference>
<dbReference type="Proteomes" id="UP001301769">
    <property type="component" value="Unassembled WGS sequence"/>
</dbReference>
<dbReference type="PANTHER" id="PTHR35395:SF1">
    <property type="entry name" value="DUF6536 DOMAIN-CONTAINING PROTEIN"/>
    <property type="match status" value="1"/>
</dbReference>
<feature type="transmembrane region" description="Helical" evidence="1">
    <location>
        <begin position="613"/>
        <end position="634"/>
    </location>
</feature>
<sequence length="822" mass="90078">MRKLDVTQFTLRASSFLTCVALITVSLYLAVGVYRSDRSWMIACPPAIAVVGWDVVEGIIICFRSGRQLHPAVNLSAHFLLWSGSITCMAWLVIGIDSYPSSYGIPFAEYKALRPKIKALGTVLAALLGCLVAVHLALFVKYSLVLYRHNHSSPQPAGALVPTRETGPQEVGSGRNPKVGVKDYPKYRKTVLGFSLAAFITFALNLSFLVWAHTRSGSDYSGIGKLTTGSCSSIKKLNVGIHVAINVLSTVLLAGSNYCMQCLSAPDRDSVDVAHGEKRWLDIGIPSLRNIAYISPESRRLWWLLGISSLPLHLLYNSAVFPALSTSAYTATGVNEEYVANMAPLDRAALVYLSPSDCIAVYTASFQSTNSDVLVVAEGNSWTQTSSRKPDLQFYAVNIPGLCDKRVSYQWMCRQRYLETCTTCDTFLSAVVRDNITEWQPLGFPVKYCLSRPMEETCSLNFSMAIWWIVVAFNLLKVFLMGCVAWQDRASQPFLTVGDAIASFLRRPDSSTTNRCLLSKRDITKQKGDMIPSTPLPFKNKIQRKFSSASKTRWAICAVLYLLALTLCIFLLVFGLYNARGLPPSAMFTLGLGSVDAQTLITTDLSGRGPASLVANVLVANTPQLILSLLYFTYNGLFTAMALSDEWSSYALKQKGLRVSSTPEGSQRSTYWLQLPKRYSLPLVALSGVLHWLISQSIFVVYVEARSFLEHRTDELRERDFVTLGWSPVGTVCVVGVGGVMVLVLVVVAIGSLKSAMPVAAGCSMAIAAACHPVRVTGQLEGRPEGEKELRWGSVGENRGVKHCSFTSDSSAVMLLEGERCM</sequence>
<evidence type="ECO:0000313" key="4">
    <source>
        <dbReference type="Proteomes" id="UP001301769"/>
    </source>
</evidence>
<comment type="caution">
    <text evidence="3">The sequence shown here is derived from an EMBL/GenBank/DDBJ whole genome shotgun (WGS) entry which is preliminary data.</text>
</comment>
<evidence type="ECO:0000259" key="2">
    <source>
        <dbReference type="Pfam" id="PF20163"/>
    </source>
</evidence>
<keyword evidence="1" id="KW-0472">Membrane</keyword>
<feature type="transmembrane region" description="Helical" evidence="1">
    <location>
        <begin position="724"/>
        <end position="750"/>
    </location>
</feature>
<evidence type="ECO:0000313" key="3">
    <source>
        <dbReference type="EMBL" id="KAK4215155.1"/>
    </source>
</evidence>
<reference evidence="3" key="1">
    <citation type="journal article" date="2023" name="Mol. Phylogenet. Evol.">
        <title>Genome-scale phylogeny and comparative genomics of the fungal order Sordariales.</title>
        <authorList>
            <person name="Hensen N."/>
            <person name="Bonometti L."/>
            <person name="Westerberg I."/>
            <person name="Brannstrom I.O."/>
            <person name="Guillou S."/>
            <person name="Cros-Aarteil S."/>
            <person name="Calhoun S."/>
            <person name="Haridas S."/>
            <person name="Kuo A."/>
            <person name="Mondo S."/>
            <person name="Pangilinan J."/>
            <person name="Riley R."/>
            <person name="LaButti K."/>
            <person name="Andreopoulos B."/>
            <person name="Lipzen A."/>
            <person name="Chen C."/>
            <person name="Yan M."/>
            <person name="Daum C."/>
            <person name="Ng V."/>
            <person name="Clum A."/>
            <person name="Steindorff A."/>
            <person name="Ohm R.A."/>
            <person name="Martin F."/>
            <person name="Silar P."/>
            <person name="Natvig D.O."/>
            <person name="Lalanne C."/>
            <person name="Gautier V."/>
            <person name="Ament-Velasquez S.L."/>
            <person name="Kruys A."/>
            <person name="Hutchinson M.I."/>
            <person name="Powell A.J."/>
            <person name="Barry K."/>
            <person name="Miller A.N."/>
            <person name="Grigoriev I.V."/>
            <person name="Debuchy R."/>
            <person name="Gladieux P."/>
            <person name="Hiltunen Thoren M."/>
            <person name="Johannesson H."/>
        </authorList>
    </citation>
    <scope>NUCLEOTIDE SEQUENCE</scope>
    <source>
        <strain evidence="3">PSN293</strain>
    </source>
</reference>
<feature type="transmembrane region" description="Helical" evidence="1">
    <location>
        <begin position="679"/>
        <end position="703"/>
    </location>
</feature>
<protein>
    <recommendedName>
        <fullName evidence="2">DUF6536 domain-containing protein</fullName>
    </recommendedName>
</protein>